<dbReference type="InterPro" id="IPR005017">
    <property type="entry name" value="OMPP1/FadL/TodX"/>
</dbReference>
<keyword evidence="10" id="KW-1185">Reference proteome</keyword>
<dbReference type="SUPFAM" id="SSF56935">
    <property type="entry name" value="Porins"/>
    <property type="match status" value="1"/>
</dbReference>
<keyword evidence="4" id="KW-0812">Transmembrane</keyword>
<organism evidence="9 10">
    <name type="scientific">Sphingomonas vulcanisoli</name>
    <dbReference type="NCBI Taxonomy" id="1658060"/>
    <lineage>
        <taxon>Bacteria</taxon>
        <taxon>Pseudomonadati</taxon>
        <taxon>Pseudomonadota</taxon>
        <taxon>Alphaproteobacteria</taxon>
        <taxon>Sphingomonadales</taxon>
        <taxon>Sphingomonadaceae</taxon>
        <taxon>Sphingomonas</taxon>
    </lineage>
</organism>
<protein>
    <submittedName>
        <fullName evidence="9">Long-chain fatty acid transport protein</fullName>
    </submittedName>
</protein>
<keyword evidence="7" id="KW-0998">Cell outer membrane</keyword>
<dbReference type="EMBL" id="JAAOZC010000004">
    <property type="protein sequence ID" value="NIJ08413.1"/>
    <property type="molecule type" value="Genomic_DNA"/>
</dbReference>
<gene>
    <name evidence="9" type="ORF">FHS31_002030</name>
</gene>
<evidence type="ECO:0000256" key="4">
    <source>
        <dbReference type="ARBA" id="ARBA00022692"/>
    </source>
</evidence>
<feature type="chain" id="PRO_5047072019" evidence="8">
    <location>
        <begin position="26"/>
        <end position="440"/>
    </location>
</feature>
<proteinExistence type="inferred from homology"/>
<comment type="subcellular location">
    <subcellularLocation>
        <location evidence="1">Cell outer membrane</location>
        <topology evidence="1">Multi-pass membrane protein</topology>
    </subcellularLocation>
</comment>
<sequence length="440" mass="45597">MTKISLKAALLAAPILIGAAGAANAAGFYLQEQSARGAGRAYSGEGADTGPDSLWWNPASIGGQTGFSASVNASAILPRGKVENVGTLIVRPGQAPAPVGGNQSAKNPIANGLLPSGAIAYGLNDTIALGLSINSPYSFSTNYGSTDWVRYTADKTYLRTADIAPSIAIHFTPGISIGAAVNVEYAFATLSNSLPNLSPLLPDGHQGLKGDGWNVGYSVGAQLHEGPLSIGLSYKSSVKHKLDGNVTTAGLISVPIAPGVIVPLANNNGTVATTATFRTPWQAIASVRFSVTPQITLNGQIVRYGWAKFDAIRLGAPLNTAIPENYRNTWSFAGGVDYAIAPLVTLRAGIQHDQSPTQNGQRDARVPDSDRWNFSGGGSFDLTKHIGVDAAVSYIAFKDATIDRTTAAYAGTAVQTPILVNGRLDSAHAVVLSLGARVAF</sequence>
<comment type="similarity">
    <text evidence="2">Belongs to the OmpP1/FadL family.</text>
</comment>
<keyword evidence="6" id="KW-0472">Membrane</keyword>
<dbReference type="Pfam" id="PF03349">
    <property type="entry name" value="Toluene_X"/>
    <property type="match status" value="1"/>
</dbReference>
<evidence type="ECO:0000313" key="10">
    <source>
        <dbReference type="Proteomes" id="UP000727456"/>
    </source>
</evidence>
<evidence type="ECO:0000256" key="1">
    <source>
        <dbReference type="ARBA" id="ARBA00004571"/>
    </source>
</evidence>
<dbReference type="PANTHER" id="PTHR35093:SF8">
    <property type="entry name" value="OUTER MEMBRANE PROTEIN NMB0088-RELATED"/>
    <property type="match status" value="1"/>
</dbReference>
<evidence type="ECO:0000256" key="8">
    <source>
        <dbReference type="SAM" id="SignalP"/>
    </source>
</evidence>
<evidence type="ECO:0000256" key="2">
    <source>
        <dbReference type="ARBA" id="ARBA00008163"/>
    </source>
</evidence>
<evidence type="ECO:0000256" key="5">
    <source>
        <dbReference type="ARBA" id="ARBA00022729"/>
    </source>
</evidence>
<dbReference type="RefSeq" id="WP_167073244.1">
    <property type="nucleotide sequence ID" value="NZ_JAAOZC010000004.1"/>
</dbReference>
<dbReference type="Gene3D" id="2.40.160.60">
    <property type="entry name" value="Outer membrane protein transport protein (OMPP1/FadL/TodX)"/>
    <property type="match status" value="1"/>
</dbReference>
<keyword evidence="5 8" id="KW-0732">Signal</keyword>
<evidence type="ECO:0000313" key="9">
    <source>
        <dbReference type="EMBL" id="NIJ08413.1"/>
    </source>
</evidence>
<evidence type="ECO:0000256" key="7">
    <source>
        <dbReference type="ARBA" id="ARBA00023237"/>
    </source>
</evidence>
<dbReference type="PANTHER" id="PTHR35093">
    <property type="entry name" value="OUTER MEMBRANE PROTEIN NMB0088-RELATED"/>
    <property type="match status" value="1"/>
</dbReference>
<evidence type="ECO:0000256" key="3">
    <source>
        <dbReference type="ARBA" id="ARBA00022452"/>
    </source>
</evidence>
<evidence type="ECO:0000256" key="6">
    <source>
        <dbReference type="ARBA" id="ARBA00023136"/>
    </source>
</evidence>
<accession>A0ABX0TSB8</accession>
<reference evidence="9 10" key="1">
    <citation type="submission" date="2020-03" db="EMBL/GenBank/DDBJ databases">
        <title>Genomic Encyclopedia of Type Strains, Phase III (KMG-III): the genomes of soil and plant-associated and newly described type strains.</title>
        <authorList>
            <person name="Whitman W."/>
        </authorList>
    </citation>
    <scope>NUCLEOTIDE SEQUENCE [LARGE SCALE GENOMIC DNA]</scope>
    <source>
        <strain evidence="9 10">CECT 8804</strain>
    </source>
</reference>
<name>A0ABX0TSB8_9SPHN</name>
<dbReference type="Proteomes" id="UP000727456">
    <property type="component" value="Unassembled WGS sequence"/>
</dbReference>
<comment type="caution">
    <text evidence="9">The sequence shown here is derived from an EMBL/GenBank/DDBJ whole genome shotgun (WGS) entry which is preliminary data.</text>
</comment>
<feature type="signal peptide" evidence="8">
    <location>
        <begin position="1"/>
        <end position="25"/>
    </location>
</feature>
<keyword evidence="3" id="KW-1134">Transmembrane beta strand</keyword>